<dbReference type="Gene3D" id="1.25.40.470">
    <property type="match status" value="2"/>
</dbReference>
<keyword evidence="3" id="KW-0677">Repeat</keyword>
<evidence type="ECO:0000313" key="15">
    <source>
        <dbReference type="Proteomes" id="UP000751190"/>
    </source>
</evidence>
<gene>
    <name evidence="14" type="ORF">KFE25_002168</name>
</gene>
<dbReference type="Pfam" id="PF23383">
    <property type="entry name" value="Beta-prop_IFT140_1st"/>
    <property type="match status" value="2"/>
</dbReference>
<keyword evidence="2 7" id="KW-0853">WD repeat</keyword>
<feature type="region of interest" description="Disordered" evidence="8">
    <location>
        <begin position="2088"/>
        <end position="2121"/>
    </location>
</feature>
<dbReference type="GO" id="GO:0035721">
    <property type="term" value="P:intraciliary retrograde transport"/>
    <property type="evidence" value="ECO:0007669"/>
    <property type="project" value="TreeGrafter"/>
</dbReference>
<dbReference type="EMBL" id="JAGTXO010000008">
    <property type="protein sequence ID" value="KAG8466412.1"/>
    <property type="molecule type" value="Genomic_DNA"/>
</dbReference>
<protein>
    <submittedName>
        <fullName evidence="14">Uncharacterized protein</fullName>
    </submittedName>
</protein>
<dbReference type="Pfam" id="PF24762">
    <property type="entry name" value="TPR_IF140-IFT172"/>
    <property type="match status" value="1"/>
</dbReference>
<dbReference type="InterPro" id="IPR056168">
    <property type="entry name" value="TPR_IF140/IFT172/WDR19"/>
</dbReference>
<accession>A0A8J5XQB9</accession>
<dbReference type="GO" id="GO:0030991">
    <property type="term" value="C:intraciliary transport particle A"/>
    <property type="evidence" value="ECO:0007669"/>
    <property type="project" value="TreeGrafter"/>
</dbReference>
<feature type="compositionally biased region" description="Basic and acidic residues" evidence="8">
    <location>
        <begin position="242"/>
        <end position="256"/>
    </location>
</feature>
<dbReference type="InterPro" id="IPR001680">
    <property type="entry name" value="WD40_rpt"/>
</dbReference>
<sequence length="2121" mass="222899">MWRGRTLAASVALVAVASVDGHAALPAAMHWFARPRPPAAVAALCRTAVVADGSAGDVSAAVGAALASIGFFGAAAAKPSKPAAAPLPPPAPPPPGRLRGLLARPRAPASAERLAAAGEARGARASAPAASTPARRPTRAAIPAGRISLEARAPKAASKLAAARPAARPAAAVSAQAPRVAAAAPRAGAAAKRASAAPSPRTLFSRGTRAGQLEVSTATRATPIFGGPAPRRRLTGGPARAPAEEPRRMRARARDVVDATPRARVELRARVLGAARGGRDLLAAILGALIGRLLTAAARMAAVTEFAGTSTRLSLRSARGAVGGALLATGARLELPLRALARVARQLGVACAAVGAALLHAPRDAATALGCARARALDAFGAAVSYATWPFRALVAVSTASLARARAGTAGALGSAARALALLVVFAWRGMCRALDTALSVTRGALARALLRIERMLATASGIVLNLGGRVHALAASTGAAVRDSVRALAASRHARGIASAGAALRPSVLVARAKDCALLALASLSDEAVADACARCAHGALALAALRERAHSAAASVAADARRAAGAGASHARRTAAAALSRSAMRVRRTLASASAALRLGVAVAGGARARARARVGVWLMRACGLAAPARAVDDRIFTPVQCKGGSSRVIISAWGQHPSFTALAVAREGGIVNFFQEEGESLESRTVSKYPPSEVVTIAWCPNKPVLAIAWADGTLSIWNESTGTGVTNDDRDVHSGRAVTVVQWSPDGSRLMSGDSGGRVSVWKLDPTGRLSAVCTHQRSGTITHAVYKPSRAKSAASAIASGFAVAEQPPFYFANDGGAICIADDMGNCNDTVSLGMPLAAMLFYSAKEHLVVLTRALVMAQYRAEPGGKMTQVMKVKLSVSGGSDVGVTGCAWLSDGHLATASAEGIVRVWDLADEDNYVLQLNDEAGALANERALSIAYNPAKKLLAVGTNGGRIALWALHAPRAPRAPIDETSWRMQPPVTALDGPIKSLTWGASTGLLAATGADAVAICAQSTLARLARGDWALVQLSASAFVLEHVTTGASLELTTAMRTCGADMWGSRVLLWNGTRAEVYELPTTGAPRVELSAQFLAPSAALALHRESVFMVQDGKLHVANLKGVVRSTLPFLTDEGAPLLLDVCESVLCVCTTMGVLRVWDLSRNEPRQLTAGRTFDVPGAGPVVSVRPNRFGTAVSILTQPPAEPPGARARAVPQPAGGSAVSGALVTGERACCVHVYHVEADAFSAYDFGPSGATPIDHAWDATDAKLLGVLTEAGAPVAAAGGADGGAVAAAGGFGATPQPAADGKAAGGGLELTTLFATADHGVRMQDTFALPRHVESLLALRCPHFLFCGPPAPVLPSPSADADDAGGERDDGLDAPAGSLMGMGARIADEIPFERVQPDCRVSARIMRDFAGLVLPRGASVDGPVREALLAFSFQLTIGNMDEAYKAVRAIKSTSVWENMAKMCVKTRRVDVAEVCLGNMGHVRGAVAVREAAAEPEPEARIAMLAIQLGLVDDAARLYTQCGRHDLLLRLHQAAGRWSDALALARDKDRLRLAATYHEYAKHLEACGDLAGAISAYESAGTHVANVPRLLYGAGQLTELKAYIDGAAHADLDVWWAKLCESTGGYDEALEYYARANDQLARVRVLCFCDRLDDAAEIANDAATPAASYHLARHYEARSMAREAIQFFTRAGRYNQAARLAREHGLTSELQSLSLQAPAQMQSEAASFFEERGQYDKAVQMYHKSGHTQRAIELCFRHELFEPLRQIASSLGADAEPAVLKRCSEFFLDHGLYDKAVGLLVLAAQHHTALELCVLHNIPISEEMAEKMAPSTKLDDPTAEANRVATLLKIAKCCKRQGSYHLATKKYTQAGDKVKAMKCLLKSGDTAKIVYFAGVSRSREIYILGANYLQNLNWHADPEVLRRIVEFYTKAKALEQLASFYEACAAFEMDENGDYAKALDALREAAAALDKSRAHGKDERAAALQHRIGLVERFVGARRFVKTEPQAMVDACLQLLDEPGIESAMRVGDIYAMMIEWYTSQNDYQQAYQTMQRMRARNIQYQPYLDVELTDSIYRALGVEPEPAQTGLRGPPQSLRPEGEVDDEVIDDEVEED</sequence>
<feature type="compositionally biased region" description="Acidic residues" evidence="8">
    <location>
        <begin position="2108"/>
        <end position="2121"/>
    </location>
</feature>
<evidence type="ECO:0000256" key="5">
    <source>
        <dbReference type="ARBA" id="ARBA00023069"/>
    </source>
</evidence>
<feature type="compositionally biased region" description="Pro residues" evidence="8">
    <location>
        <begin position="85"/>
        <end position="96"/>
    </location>
</feature>
<dbReference type="PROSITE" id="PS50082">
    <property type="entry name" value="WD_REPEATS_2"/>
    <property type="match status" value="1"/>
</dbReference>
<feature type="domain" description="IFT140 first beta-propeller" evidence="10">
    <location>
        <begin position="806"/>
        <end position="1016"/>
    </location>
</feature>
<dbReference type="InterPro" id="IPR056154">
    <property type="entry name" value="Beta-prop_IFT140_1st"/>
</dbReference>
<dbReference type="InterPro" id="IPR056155">
    <property type="entry name" value="Beta-prop_IFT140_2nd"/>
</dbReference>
<dbReference type="PANTHER" id="PTHR15722">
    <property type="entry name" value="IFT140/172-RELATED"/>
    <property type="match status" value="1"/>
</dbReference>
<keyword evidence="9" id="KW-0732">Signal</keyword>
<evidence type="ECO:0000256" key="3">
    <source>
        <dbReference type="ARBA" id="ARBA00022737"/>
    </source>
</evidence>
<feature type="compositionally biased region" description="Low complexity" evidence="8">
    <location>
        <begin position="97"/>
        <end position="147"/>
    </location>
</feature>
<dbReference type="Proteomes" id="UP000751190">
    <property type="component" value="Unassembled WGS sequence"/>
</dbReference>
<feature type="chain" id="PRO_5035145160" evidence="9">
    <location>
        <begin position="22"/>
        <end position="2121"/>
    </location>
</feature>
<evidence type="ECO:0000256" key="7">
    <source>
        <dbReference type="PROSITE-ProRule" id="PRU00221"/>
    </source>
</evidence>
<dbReference type="GO" id="GO:0005930">
    <property type="term" value="C:axoneme"/>
    <property type="evidence" value="ECO:0007669"/>
    <property type="project" value="TreeGrafter"/>
</dbReference>
<dbReference type="OrthoDB" id="10258787at2759"/>
<feature type="domain" description="IF140/IFT172/WDR19 TPR" evidence="13">
    <location>
        <begin position="1447"/>
        <end position="1935"/>
    </location>
</feature>
<dbReference type="OMA" id="YAQFMES"/>
<reference evidence="14" key="1">
    <citation type="submission" date="2021-05" db="EMBL/GenBank/DDBJ databases">
        <title>The genome of the haptophyte Pavlova lutheri (Diacronema luteri, Pavlovales) - a model for lipid biosynthesis in eukaryotic algae.</title>
        <authorList>
            <person name="Hulatt C.J."/>
            <person name="Posewitz M.C."/>
        </authorList>
    </citation>
    <scope>NUCLEOTIDE SEQUENCE</scope>
    <source>
        <strain evidence="14">NIVA-4/92</strain>
    </source>
</reference>
<feature type="domain" description="IFT140 second beta-propeller" evidence="11">
    <location>
        <begin position="1030"/>
        <end position="1203"/>
    </location>
</feature>
<dbReference type="SUPFAM" id="SSF50978">
    <property type="entry name" value="WD40 repeat-like"/>
    <property type="match status" value="1"/>
</dbReference>
<evidence type="ECO:0000259" key="13">
    <source>
        <dbReference type="Pfam" id="PF24762"/>
    </source>
</evidence>
<proteinExistence type="predicted"/>
<dbReference type="InterPro" id="IPR036322">
    <property type="entry name" value="WD40_repeat_dom_sf"/>
</dbReference>
<evidence type="ECO:0000256" key="4">
    <source>
        <dbReference type="ARBA" id="ARBA00022803"/>
    </source>
</evidence>
<evidence type="ECO:0000259" key="12">
    <source>
        <dbReference type="Pfam" id="PF24760"/>
    </source>
</evidence>
<evidence type="ECO:0000313" key="14">
    <source>
        <dbReference type="EMBL" id="KAG8466412.1"/>
    </source>
</evidence>
<dbReference type="InterPro" id="IPR056156">
    <property type="entry name" value="TPR_IF140_C"/>
</dbReference>
<keyword evidence="5" id="KW-0969">Cilium</keyword>
<dbReference type="Pfam" id="PF24760">
    <property type="entry name" value="TPR_IF140_C"/>
    <property type="match status" value="1"/>
</dbReference>
<feature type="domain" description="IFT140 first beta-propeller" evidence="10">
    <location>
        <begin position="655"/>
        <end position="804"/>
    </location>
</feature>
<feature type="region of interest" description="Disordered" evidence="8">
    <location>
        <begin position="222"/>
        <end position="256"/>
    </location>
</feature>
<keyword evidence="15" id="KW-1185">Reference proteome</keyword>
<feature type="region of interest" description="Disordered" evidence="8">
    <location>
        <begin position="81"/>
        <end position="147"/>
    </location>
</feature>
<feature type="repeat" description="WD" evidence="7">
    <location>
        <begin position="742"/>
        <end position="776"/>
    </location>
</feature>
<evidence type="ECO:0000256" key="2">
    <source>
        <dbReference type="ARBA" id="ARBA00022574"/>
    </source>
</evidence>
<dbReference type="SMART" id="SM00320">
    <property type="entry name" value="WD40"/>
    <property type="match status" value="4"/>
</dbReference>
<feature type="domain" description="IFT140 second beta-propeller" evidence="11">
    <location>
        <begin position="1257"/>
        <end position="1355"/>
    </location>
</feature>
<dbReference type="FunFam" id="1.25.40.470:FF:000015">
    <property type="entry name" value="Intraflagellar transport particle protein 140"/>
    <property type="match status" value="1"/>
</dbReference>
<dbReference type="Pfam" id="PF23385">
    <property type="entry name" value="Beta-prop_IFT140_2nd"/>
    <property type="match status" value="2"/>
</dbReference>
<evidence type="ECO:0000259" key="10">
    <source>
        <dbReference type="Pfam" id="PF23383"/>
    </source>
</evidence>
<dbReference type="Gene3D" id="2.130.10.10">
    <property type="entry name" value="YVTN repeat-like/Quinoprotein amine dehydrogenase"/>
    <property type="match status" value="2"/>
</dbReference>
<feature type="domain" description="IF140 C-terminal TPR" evidence="12">
    <location>
        <begin position="1943"/>
        <end position="2063"/>
    </location>
</feature>
<feature type="signal peptide" evidence="9">
    <location>
        <begin position="1"/>
        <end position="21"/>
    </location>
</feature>
<name>A0A8J5XQB9_DIALT</name>
<evidence type="ECO:0000256" key="9">
    <source>
        <dbReference type="SAM" id="SignalP"/>
    </source>
</evidence>
<evidence type="ECO:0000256" key="6">
    <source>
        <dbReference type="ARBA" id="ARBA00023273"/>
    </source>
</evidence>
<comment type="caution">
    <text evidence="14">The sequence shown here is derived from an EMBL/GenBank/DDBJ whole genome shotgun (WGS) entry which is preliminary data.</text>
</comment>
<dbReference type="InterPro" id="IPR015943">
    <property type="entry name" value="WD40/YVTN_repeat-like_dom_sf"/>
</dbReference>
<dbReference type="GO" id="GO:0036064">
    <property type="term" value="C:ciliary basal body"/>
    <property type="evidence" value="ECO:0007669"/>
    <property type="project" value="TreeGrafter"/>
</dbReference>
<keyword evidence="4" id="KW-0802">TPR repeat</keyword>
<evidence type="ECO:0000256" key="8">
    <source>
        <dbReference type="SAM" id="MobiDB-lite"/>
    </source>
</evidence>
<keyword evidence="6" id="KW-0966">Cell projection</keyword>
<comment type="subcellular location">
    <subcellularLocation>
        <location evidence="1">Cell projection</location>
        <location evidence="1">Cilium</location>
    </subcellularLocation>
</comment>
<evidence type="ECO:0000259" key="11">
    <source>
        <dbReference type="Pfam" id="PF23385"/>
    </source>
</evidence>
<evidence type="ECO:0000256" key="1">
    <source>
        <dbReference type="ARBA" id="ARBA00004138"/>
    </source>
</evidence>
<organism evidence="14 15">
    <name type="scientific">Diacronema lutheri</name>
    <name type="common">Unicellular marine alga</name>
    <name type="synonym">Monochrysis lutheri</name>
    <dbReference type="NCBI Taxonomy" id="2081491"/>
    <lineage>
        <taxon>Eukaryota</taxon>
        <taxon>Haptista</taxon>
        <taxon>Haptophyta</taxon>
        <taxon>Pavlovophyceae</taxon>
        <taxon>Pavlovales</taxon>
        <taxon>Pavlovaceae</taxon>
        <taxon>Diacronema</taxon>
    </lineage>
</organism>
<dbReference type="PANTHER" id="PTHR15722:SF7">
    <property type="entry name" value="INTRAFLAGELLAR TRANSPORT PROTEIN 140 HOMOLOG"/>
    <property type="match status" value="1"/>
</dbReference>